<gene>
    <name evidence="3" type="ORF">BZK42_10760</name>
</gene>
<dbReference type="NCBIfam" id="TIGR00277">
    <property type="entry name" value="HDIG"/>
    <property type="match status" value="1"/>
</dbReference>
<dbReference type="SMART" id="SM00471">
    <property type="entry name" value="HDc"/>
    <property type="match status" value="2"/>
</dbReference>
<feature type="domain" description="HD-GYP" evidence="2">
    <location>
        <begin position="201"/>
        <end position="395"/>
    </location>
</feature>
<proteinExistence type="predicted"/>
<dbReference type="PROSITE" id="PS51832">
    <property type="entry name" value="HD_GYP"/>
    <property type="match status" value="1"/>
</dbReference>
<dbReference type="Proteomes" id="UP000192573">
    <property type="component" value="Unassembled WGS sequence"/>
</dbReference>
<accession>A0A1V8P038</accession>
<evidence type="ECO:0000313" key="3">
    <source>
        <dbReference type="EMBL" id="OQM42014.1"/>
    </source>
</evidence>
<dbReference type="PROSITE" id="PS51831">
    <property type="entry name" value="HD"/>
    <property type="match status" value="1"/>
</dbReference>
<organism evidence="3 4">
    <name type="scientific">Citrobacter braakii</name>
    <dbReference type="NCBI Taxonomy" id="57706"/>
    <lineage>
        <taxon>Bacteria</taxon>
        <taxon>Pseudomonadati</taxon>
        <taxon>Pseudomonadota</taxon>
        <taxon>Gammaproteobacteria</taxon>
        <taxon>Enterobacterales</taxon>
        <taxon>Enterobacteriaceae</taxon>
        <taxon>Citrobacter</taxon>
        <taxon>Citrobacter freundii complex</taxon>
    </lineage>
</organism>
<name>A0A1V8P038_CITBR</name>
<evidence type="ECO:0000313" key="4">
    <source>
        <dbReference type="Proteomes" id="UP000192573"/>
    </source>
</evidence>
<dbReference type="Gene3D" id="1.10.3210.10">
    <property type="entry name" value="Hypothetical protein af1432"/>
    <property type="match status" value="2"/>
</dbReference>
<dbReference type="InterPro" id="IPR037522">
    <property type="entry name" value="HD_GYP_dom"/>
</dbReference>
<evidence type="ECO:0000259" key="1">
    <source>
        <dbReference type="PROSITE" id="PS51831"/>
    </source>
</evidence>
<dbReference type="PANTHER" id="PTHR43155">
    <property type="entry name" value="CYCLIC DI-GMP PHOSPHODIESTERASE PA4108-RELATED"/>
    <property type="match status" value="1"/>
</dbReference>
<protein>
    <submittedName>
        <fullName evidence="3">Metal-dependent phosphohydrolase</fullName>
    </submittedName>
</protein>
<feature type="domain" description="HD" evidence="1">
    <location>
        <begin position="223"/>
        <end position="345"/>
    </location>
</feature>
<dbReference type="AlphaFoldDB" id="A0A1V8P038"/>
<dbReference type="GO" id="GO:0009214">
    <property type="term" value="P:cyclic nucleotide catabolic process"/>
    <property type="evidence" value="ECO:0007669"/>
    <property type="project" value="TreeGrafter"/>
</dbReference>
<dbReference type="EMBL" id="NAEW01000004">
    <property type="protein sequence ID" value="OQM42014.1"/>
    <property type="molecule type" value="Genomic_DNA"/>
</dbReference>
<keyword evidence="3" id="KW-0378">Hydrolase</keyword>
<dbReference type="InterPro" id="IPR003607">
    <property type="entry name" value="HD/PDEase_dom"/>
</dbReference>
<sequence length="395" mass="44400">MKISVQTVLDLLHSIMHPLSPELVHHLQRTGLICWYLGNRAGFDSATINNAWLAGMLHNIGALSKVHPFSGPHGKAFIEEHGRLGASMMSGVRFLQPVTAILETRHADALGYTQNTMLNTWHLVHLADEFELWLRGIEGDYVAQRNNIVSGFLASSPLWPSCLVEALQDASHEDGFWFRLSSPSLQQVLRVISPLNDVVLDHHDFLEVCLLISNIVDKYSSFTQTHSTSVAHVAAKLAELYGCDRYTQDKIRIAGYLHDIGKLGIPLEILEKQGKLEPDEYAQMKRHSYKTLEMLHPIEELGEIVHWAARHHERLDGSGYPFRLGAAALDIPSRIIAVADVFTAMIENRPYRQGMSSEKALIILEEEASNFRLDRDIVDLLSHNIAVLRPLVAMY</sequence>
<dbReference type="SUPFAM" id="SSF109604">
    <property type="entry name" value="HD-domain/PDEase-like"/>
    <property type="match status" value="2"/>
</dbReference>
<dbReference type="InterPro" id="IPR006675">
    <property type="entry name" value="HDIG_dom"/>
</dbReference>
<dbReference type="GO" id="GO:0004112">
    <property type="term" value="F:cyclic-nucleotide phosphodiesterase activity"/>
    <property type="evidence" value="ECO:0007669"/>
    <property type="project" value="TreeGrafter"/>
</dbReference>
<dbReference type="CDD" id="cd00077">
    <property type="entry name" value="HDc"/>
    <property type="match status" value="1"/>
</dbReference>
<dbReference type="Pfam" id="PF13487">
    <property type="entry name" value="HD_5"/>
    <property type="match status" value="1"/>
</dbReference>
<dbReference type="InterPro" id="IPR006674">
    <property type="entry name" value="HD_domain"/>
</dbReference>
<comment type="caution">
    <text evidence="3">The sequence shown here is derived from an EMBL/GenBank/DDBJ whole genome shotgun (WGS) entry which is preliminary data.</text>
</comment>
<dbReference type="PANTHER" id="PTHR43155:SF1">
    <property type="entry name" value="3'3'-CGAMP-SPECIFIC PHOSPHODIESTERASE 1"/>
    <property type="match status" value="1"/>
</dbReference>
<dbReference type="RefSeq" id="WP_046274816.1">
    <property type="nucleotide sequence ID" value="NZ_CP077405.1"/>
</dbReference>
<reference evidence="3 4" key="1">
    <citation type="submission" date="2017-03" db="EMBL/GenBank/DDBJ databases">
        <authorList>
            <person name="Afonso C.L."/>
            <person name="Miller P.J."/>
            <person name="Scott M.A."/>
            <person name="Spackman E."/>
            <person name="Goraichik I."/>
            <person name="Dimitrov K.M."/>
            <person name="Suarez D.L."/>
            <person name="Swayne D.E."/>
        </authorList>
    </citation>
    <scope>NUCLEOTIDE SEQUENCE [LARGE SCALE GENOMIC DNA]</scope>
    <source>
        <strain evidence="3 4">ATCC 51113</strain>
    </source>
</reference>
<evidence type="ECO:0000259" key="2">
    <source>
        <dbReference type="PROSITE" id="PS51832"/>
    </source>
</evidence>